<gene>
    <name evidence="2" type="ORF">BSU04_13630</name>
</gene>
<sequence length="130" mass="13102">MIALTAGSVARVCSVAITTSAAAQTQTPLTSQESSAAVEIQQQAHAQAQPAVPVKTVAVTHHATLIGDATLSMLELQRSGQLAAPAQPMLGAEASAAYARYLKSFDHPIPEHLDSSVGTVGGAIGGATSN</sequence>
<evidence type="ECO:0008006" key="4">
    <source>
        <dbReference type="Google" id="ProtNLM"/>
    </source>
</evidence>
<feature type="signal peptide" evidence="1">
    <location>
        <begin position="1"/>
        <end position="23"/>
    </location>
</feature>
<keyword evidence="1" id="KW-0732">Signal</keyword>
<reference evidence="3" key="1">
    <citation type="submission" date="2017-01" db="EMBL/GenBank/DDBJ databases">
        <title>Genome Analysis of Deinococcus marmoris KOPRI26562.</title>
        <authorList>
            <person name="Kim J.H."/>
            <person name="Oh H.-M."/>
        </authorList>
    </citation>
    <scope>NUCLEOTIDE SEQUENCE [LARGE SCALE GENOMIC DNA]</scope>
    <source>
        <strain evidence="3">PAMC 26633</strain>
    </source>
</reference>
<dbReference type="Proteomes" id="UP000214720">
    <property type="component" value="Unassembled WGS sequence"/>
</dbReference>
<dbReference type="AlphaFoldDB" id="A0A226X4V6"/>
<organism evidence="2 3">
    <name type="scientific">Caballeronia sordidicola</name>
    <name type="common">Burkholderia sordidicola</name>
    <dbReference type="NCBI Taxonomy" id="196367"/>
    <lineage>
        <taxon>Bacteria</taxon>
        <taxon>Pseudomonadati</taxon>
        <taxon>Pseudomonadota</taxon>
        <taxon>Betaproteobacteria</taxon>
        <taxon>Burkholderiales</taxon>
        <taxon>Burkholderiaceae</taxon>
        <taxon>Caballeronia</taxon>
    </lineage>
</organism>
<dbReference type="InterPro" id="IPR022053">
    <property type="entry name" value="DUF3613"/>
</dbReference>
<proteinExistence type="predicted"/>
<accession>A0A226X4V6</accession>
<name>A0A226X4V6_CABSO</name>
<protein>
    <recommendedName>
        <fullName evidence="4">DUF3613 domain-containing protein</fullName>
    </recommendedName>
</protein>
<comment type="caution">
    <text evidence="2">The sequence shown here is derived from an EMBL/GenBank/DDBJ whole genome shotgun (WGS) entry which is preliminary data.</text>
</comment>
<evidence type="ECO:0000313" key="2">
    <source>
        <dbReference type="EMBL" id="OXC78159.1"/>
    </source>
</evidence>
<dbReference type="EMBL" id="MTHB01000076">
    <property type="protein sequence ID" value="OXC78159.1"/>
    <property type="molecule type" value="Genomic_DNA"/>
</dbReference>
<dbReference type="Pfam" id="PF12266">
    <property type="entry name" value="DUF3613"/>
    <property type="match status" value="1"/>
</dbReference>
<feature type="chain" id="PRO_5012556447" description="DUF3613 domain-containing protein" evidence="1">
    <location>
        <begin position="24"/>
        <end position="130"/>
    </location>
</feature>
<evidence type="ECO:0000313" key="3">
    <source>
        <dbReference type="Proteomes" id="UP000214720"/>
    </source>
</evidence>
<dbReference type="OrthoDB" id="8797260at2"/>
<evidence type="ECO:0000256" key="1">
    <source>
        <dbReference type="SAM" id="SignalP"/>
    </source>
</evidence>